<dbReference type="GO" id="GO:0004708">
    <property type="term" value="F:MAP kinase kinase activity"/>
    <property type="evidence" value="ECO:0007669"/>
    <property type="project" value="UniProtKB-EC"/>
</dbReference>
<dbReference type="Pfam" id="PF00069">
    <property type="entry name" value="Pkinase"/>
    <property type="match status" value="1"/>
</dbReference>
<dbReference type="PROSITE" id="PS00107">
    <property type="entry name" value="PROTEIN_KINASE_ATP"/>
    <property type="match status" value="1"/>
</dbReference>
<sequence>MRYVADHSGSGGPDLREATCKVRALGHGSFGSVWLAFHGPTQRVVAVKEVSVDARAKRKRAVSEVARNASQAAGLRCRAGASDHVLRFYGSYVDDAADVVGLVLEYMDGGSLDQFAGAPELALLCDDAFRLIASGAARGLAHLHGLRVIHRDVKPANVLLSFSGAVKIGDLGLA</sequence>
<dbReference type="GeneID" id="20220514"/>
<dbReference type="KEGG" id="aaf:AURANDRAFT_28326"/>
<comment type="catalytic activity">
    <reaction evidence="8">
        <text>L-threonyl-[protein] + ATP = O-phospho-L-threonyl-[protein] + ADP + H(+)</text>
        <dbReference type="Rhea" id="RHEA:46608"/>
        <dbReference type="Rhea" id="RHEA-COMP:11060"/>
        <dbReference type="Rhea" id="RHEA-COMP:11605"/>
        <dbReference type="ChEBI" id="CHEBI:15378"/>
        <dbReference type="ChEBI" id="CHEBI:30013"/>
        <dbReference type="ChEBI" id="CHEBI:30616"/>
        <dbReference type="ChEBI" id="CHEBI:61977"/>
        <dbReference type="ChEBI" id="CHEBI:456216"/>
        <dbReference type="EC" id="2.7.12.2"/>
    </reaction>
</comment>
<dbReference type="PANTHER" id="PTHR48013">
    <property type="entry name" value="DUAL SPECIFICITY MITOGEN-ACTIVATED PROTEIN KINASE KINASE 5-RELATED"/>
    <property type="match status" value="1"/>
</dbReference>
<dbReference type="InterPro" id="IPR011009">
    <property type="entry name" value="Kinase-like_dom_sf"/>
</dbReference>
<evidence type="ECO:0000256" key="10">
    <source>
        <dbReference type="PROSITE-ProRule" id="PRU10141"/>
    </source>
</evidence>
<evidence type="ECO:0000313" key="14">
    <source>
        <dbReference type="Proteomes" id="UP000002729"/>
    </source>
</evidence>
<feature type="binding site" evidence="10">
    <location>
        <position position="48"/>
    </location>
    <ligand>
        <name>ATP</name>
        <dbReference type="ChEBI" id="CHEBI:30616"/>
    </ligand>
</feature>
<keyword evidence="2 10" id="KW-0547">Nucleotide-binding</keyword>
<proteinExistence type="inferred from homology"/>
<evidence type="ECO:0000256" key="9">
    <source>
        <dbReference type="ARBA" id="ARBA00051693"/>
    </source>
</evidence>
<evidence type="ECO:0000256" key="1">
    <source>
        <dbReference type="ARBA" id="ARBA00022679"/>
    </source>
</evidence>
<evidence type="ECO:0000256" key="4">
    <source>
        <dbReference type="ARBA" id="ARBA00022840"/>
    </source>
</evidence>
<dbReference type="RefSeq" id="XP_009038145.1">
    <property type="nucleotide sequence ID" value="XM_009039897.1"/>
</dbReference>
<dbReference type="InterPro" id="IPR000719">
    <property type="entry name" value="Prot_kinase_dom"/>
</dbReference>
<dbReference type="eggNOG" id="KOG0581">
    <property type="taxonomic scope" value="Eukaryota"/>
</dbReference>
<comment type="catalytic activity">
    <reaction evidence="9">
        <text>L-tyrosyl-[protein] + ATP = O-phospho-L-tyrosyl-[protein] + ADP + H(+)</text>
        <dbReference type="Rhea" id="RHEA:10596"/>
        <dbReference type="Rhea" id="RHEA-COMP:10136"/>
        <dbReference type="Rhea" id="RHEA-COMP:20101"/>
        <dbReference type="ChEBI" id="CHEBI:15378"/>
        <dbReference type="ChEBI" id="CHEBI:30616"/>
        <dbReference type="ChEBI" id="CHEBI:46858"/>
        <dbReference type="ChEBI" id="CHEBI:61978"/>
        <dbReference type="ChEBI" id="CHEBI:456216"/>
        <dbReference type="EC" id="2.7.12.2"/>
    </reaction>
</comment>
<keyword evidence="4 10" id="KW-0067">ATP-binding</keyword>
<evidence type="ECO:0000256" key="7">
    <source>
        <dbReference type="ARBA" id="ARBA00049014"/>
    </source>
</evidence>
<name>F0YCJ7_AURAN</name>
<dbReference type="PROSITE" id="PS50011">
    <property type="entry name" value="PROTEIN_KINASE_DOM"/>
    <property type="match status" value="1"/>
</dbReference>
<dbReference type="Proteomes" id="UP000002729">
    <property type="component" value="Unassembled WGS sequence"/>
</dbReference>
<protein>
    <recommendedName>
        <fullName evidence="6">mitogen-activated protein kinase kinase</fullName>
        <ecNumber evidence="6">2.7.12.2</ecNumber>
    </recommendedName>
</protein>
<dbReference type="InterPro" id="IPR008271">
    <property type="entry name" value="Ser/Thr_kinase_AS"/>
</dbReference>
<evidence type="ECO:0000256" key="6">
    <source>
        <dbReference type="ARBA" id="ARBA00038999"/>
    </source>
</evidence>
<dbReference type="GO" id="GO:0005524">
    <property type="term" value="F:ATP binding"/>
    <property type="evidence" value="ECO:0007669"/>
    <property type="project" value="UniProtKB-UniRule"/>
</dbReference>
<evidence type="ECO:0000256" key="2">
    <source>
        <dbReference type="ARBA" id="ARBA00022741"/>
    </source>
</evidence>
<dbReference type="SUPFAM" id="SSF56112">
    <property type="entry name" value="Protein kinase-like (PK-like)"/>
    <property type="match status" value="1"/>
</dbReference>
<organism evidence="14">
    <name type="scientific">Aureococcus anophagefferens</name>
    <name type="common">Harmful bloom alga</name>
    <dbReference type="NCBI Taxonomy" id="44056"/>
    <lineage>
        <taxon>Eukaryota</taxon>
        <taxon>Sar</taxon>
        <taxon>Stramenopiles</taxon>
        <taxon>Ochrophyta</taxon>
        <taxon>Pelagophyceae</taxon>
        <taxon>Pelagomonadales</taxon>
        <taxon>Pelagomonadaceae</taxon>
        <taxon>Aureococcus</taxon>
    </lineage>
</organism>
<dbReference type="Gene3D" id="1.10.510.10">
    <property type="entry name" value="Transferase(Phosphotransferase) domain 1"/>
    <property type="match status" value="1"/>
</dbReference>
<dbReference type="OMA" id="HTINEHR"/>
<evidence type="ECO:0000313" key="13">
    <source>
        <dbReference type="EMBL" id="EGB06901.1"/>
    </source>
</evidence>
<reference evidence="13 14" key="1">
    <citation type="journal article" date="2011" name="Proc. Natl. Acad. Sci. U.S.A.">
        <title>Niche of harmful alga Aureococcus anophagefferens revealed through ecogenomics.</title>
        <authorList>
            <person name="Gobler C.J."/>
            <person name="Berry D.L."/>
            <person name="Dyhrman S.T."/>
            <person name="Wilhelm S.W."/>
            <person name="Salamov A."/>
            <person name="Lobanov A.V."/>
            <person name="Zhang Y."/>
            <person name="Collier J.L."/>
            <person name="Wurch L.L."/>
            <person name="Kustka A.B."/>
            <person name="Dill B.D."/>
            <person name="Shah M."/>
            <person name="VerBerkmoes N.C."/>
            <person name="Kuo A."/>
            <person name="Terry A."/>
            <person name="Pangilinan J."/>
            <person name="Lindquist E.A."/>
            <person name="Lucas S."/>
            <person name="Paulsen I.T."/>
            <person name="Hattenrath-Lehmann T.K."/>
            <person name="Talmage S.C."/>
            <person name="Walker E.A."/>
            <person name="Koch F."/>
            <person name="Burson A.M."/>
            <person name="Marcoval M.A."/>
            <person name="Tang Y.Z."/>
            <person name="Lecleir G.R."/>
            <person name="Coyne K.J."/>
            <person name="Berg G.M."/>
            <person name="Bertrand E.M."/>
            <person name="Saito M.A."/>
            <person name="Gladyshev V.N."/>
            <person name="Grigoriev I.V."/>
        </authorList>
    </citation>
    <scope>NUCLEOTIDE SEQUENCE [LARGE SCALE GENOMIC DNA]</scope>
    <source>
        <strain evidence="14">CCMP 1984</strain>
    </source>
</reference>
<dbReference type="InterPro" id="IPR017441">
    <property type="entry name" value="Protein_kinase_ATP_BS"/>
</dbReference>
<evidence type="ECO:0000259" key="12">
    <source>
        <dbReference type="PROSITE" id="PS50011"/>
    </source>
</evidence>
<keyword evidence="11" id="KW-0723">Serine/threonine-protein kinase</keyword>
<dbReference type="PANTHER" id="PTHR48013:SF9">
    <property type="entry name" value="DUAL SPECIFICITY MITOGEN-ACTIVATED PROTEIN KINASE KINASE 5"/>
    <property type="match status" value="1"/>
</dbReference>
<dbReference type="InParanoid" id="F0YCJ7"/>
<comment type="catalytic activity">
    <reaction evidence="7">
        <text>L-seryl-[protein] + ATP = O-phospho-L-seryl-[protein] + ADP + H(+)</text>
        <dbReference type="Rhea" id="RHEA:17989"/>
        <dbReference type="Rhea" id="RHEA-COMP:9863"/>
        <dbReference type="Rhea" id="RHEA-COMP:11604"/>
        <dbReference type="ChEBI" id="CHEBI:15378"/>
        <dbReference type="ChEBI" id="CHEBI:29999"/>
        <dbReference type="ChEBI" id="CHEBI:30616"/>
        <dbReference type="ChEBI" id="CHEBI:83421"/>
        <dbReference type="ChEBI" id="CHEBI:456216"/>
        <dbReference type="EC" id="2.7.12.2"/>
    </reaction>
</comment>
<keyword evidence="14" id="KW-1185">Reference proteome</keyword>
<evidence type="ECO:0000256" key="11">
    <source>
        <dbReference type="RuleBase" id="RU000304"/>
    </source>
</evidence>
<evidence type="ECO:0000256" key="8">
    <source>
        <dbReference type="ARBA" id="ARBA00049299"/>
    </source>
</evidence>
<dbReference type="OrthoDB" id="10252354at2759"/>
<comment type="similarity">
    <text evidence="5">Belongs to the protein kinase superfamily. STE Ser/Thr protein kinase family. MAP kinase kinase subfamily.</text>
</comment>
<evidence type="ECO:0000256" key="3">
    <source>
        <dbReference type="ARBA" id="ARBA00022777"/>
    </source>
</evidence>
<dbReference type="PROSITE" id="PS00108">
    <property type="entry name" value="PROTEIN_KINASE_ST"/>
    <property type="match status" value="1"/>
</dbReference>
<keyword evidence="3" id="KW-0418">Kinase</keyword>
<feature type="domain" description="Protein kinase" evidence="12">
    <location>
        <begin position="19"/>
        <end position="174"/>
    </location>
</feature>
<dbReference type="EMBL" id="GL833132">
    <property type="protein sequence ID" value="EGB06901.1"/>
    <property type="molecule type" value="Genomic_DNA"/>
</dbReference>
<dbReference type="EC" id="2.7.12.2" evidence="6"/>
<feature type="non-terminal residue" evidence="13">
    <location>
        <position position="174"/>
    </location>
</feature>
<gene>
    <name evidence="13" type="ORF">AURANDRAFT_28326</name>
</gene>
<accession>F0YCJ7</accession>
<dbReference type="AlphaFoldDB" id="F0YCJ7"/>
<evidence type="ECO:0000256" key="5">
    <source>
        <dbReference type="ARBA" id="ARBA00038035"/>
    </source>
</evidence>
<keyword evidence="1" id="KW-0808">Transferase</keyword>
<dbReference type="SMART" id="SM00220">
    <property type="entry name" value="S_TKc"/>
    <property type="match status" value="1"/>
</dbReference>
<dbReference type="GO" id="GO:0004674">
    <property type="term" value="F:protein serine/threonine kinase activity"/>
    <property type="evidence" value="ECO:0007669"/>
    <property type="project" value="UniProtKB-KW"/>
</dbReference>